<accession>A0A7W6S0Q2</accession>
<keyword evidence="2" id="KW-1185">Reference proteome</keyword>
<reference evidence="1 2" key="1">
    <citation type="submission" date="2020-08" db="EMBL/GenBank/DDBJ databases">
        <title>Genome sequencing of Purple Non-Sulfur Bacteria from various extreme environments.</title>
        <authorList>
            <person name="Mayer M."/>
        </authorList>
    </citation>
    <scope>NUCLEOTIDE SEQUENCE [LARGE SCALE GENOMIC DNA]</scope>
    <source>
        <strain evidence="1 2">JA135</strain>
    </source>
</reference>
<protein>
    <submittedName>
        <fullName evidence="1">DNA-binding ferritin-like protein</fullName>
    </submittedName>
</protein>
<organism evidence="1 2">
    <name type="scientific">Roseospira goensis</name>
    <dbReference type="NCBI Taxonomy" id="391922"/>
    <lineage>
        <taxon>Bacteria</taxon>
        <taxon>Pseudomonadati</taxon>
        <taxon>Pseudomonadota</taxon>
        <taxon>Alphaproteobacteria</taxon>
        <taxon>Rhodospirillales</taxon>
        <taxon>Rhodospirillaceae</taxon>
        <taxon>Roseospira</taxon>
    </lineage>
</organism>
<comment type="caution">
    <text evidence="1">The sequence shown here is derived from an EMBL/GenBank/DDBJ whole genome shotgun (WGS) entry which is preliminary data.</text>
</comment>
<keyword evidence="1" id="KW-0238">DNA-binding</keyword>
<dbReference type="RefSeq" id="WP_184435532.1">
    <property type="nucleotide sequence ID" value="NZ_JACIGI010000018.1"/>
</dbReference>
<dbReference type="GO" id="GO:0003677">
    <property type="term" value="F:DNA binding"/>
    <property type="evidence" value="ECO:0007669"/>
    <property type="project" value="UniProtKB-KW"/>
</dbReference>
<dbReference type="Proteomes" id="UP000555728">
    <property type="component" value="Unassembled WGS sequence"/>
</dbReference>
<evidence type="ECO:0000313" key="1">
    <source>
        <dbReference type="EMBL" id="MBB4286571.1"/>
    </source>
</evidence>
<name>A0A7W6S0Q2_9PROT</name>
<evidence type="ECO:0000313" key="2">
    <source>
        <dbReference type="Proteomes" id="UP000555728"/>
    </source>
</evidence>
<dbReference type="EMBL" id="JACIGI010000018">
    <property type="protein sequence ID" value="MBB4286571.1"/>
    <property type="molecule type" value="Genomic_DNA"/>
</dbReference>
<gene>
    <name evidence="1" type="ORF">GGD88_002305</name>
</gene>
<proteinExistence type="predicted"/>
<sequence>MRLDPERIKALTASTSSYVAAIAESEDLLPMLAAAWTEMTLRQPKGHYTIREVLERAAEKAERRGDSVTAARYRTALRDFEARYAAPEPEFAAAE</sequence>
<dbReference type="AlphaFoldDB" id="A0A7W6S0Q2"/>